<keyword evidence="3" id="KW-0741">SOS mutagenesis</keyword>
<dbReference type="GO" id="GO:0003887">
    <property type="term" value="F:DNA-directed DNA polymerase activity"/>
    <property type="evidence" value="ECO:0007669"/>
    <property type="project" value="TreeGrafter"/>
</dbReference>
<accession>A0A4Y7XC26</accession>
<sequence length="430" mass="48739">MTDHSRIFALVDVNNCYVSCERVFDPTLNGRPVVVLSNNDGCVVARSEEAKALGIKMGIPVFEIRPLIRQHGVVVMSSNYALYGAMSQRFMRILGGFVAPEEQEVYSIDECFLELTAYEHLFDLTEYAQQMRQRIKQWIGLPCCIGIGSSKTQAKLANHMAKKNPVFDGVCNFIDADPYLLENLLSTVDVGEVWGVGRQIKKRLNALSIVSVMDLMMADHTMIRRYFSIVTERTVLELQGVSCLAIEDIVPDKKQIISSRSFGAPVTELDDLREAITLFMLRAIDRLRNQKLLCATIGVTIKTSRFEQPYYNPYITVTLSHATDDRLLLVKSAMYGLEQIFKSGQRYKKAGVMLLNIVPEARFIPDLLADQEQINERKLLTFTLDEINKKFGKDTIAIGSCTFKNRNWTMTQANKSPSYLTSWKDLLRID</sequence>
<dbReference type="SUPFAM" id="SSF56672">
    <property type="entry name" value="DNA/RNA polymerases"/>
    <property type="match status" value="1"/>
</dbReference>
<dbReference type="PANTHER" id="PTHR11076:SF34">
    <property type="entry name" value="PROTEIN UMUC"/>
    <property type="match status" value="1"/>
</dbReference>
<dbReference type="InterPro" id="IPR050116">
    <property type="entry name" value="DNA_polymerase-Y"/>
</dbReference>
<dbReference type="InterPro" id="IPR036775">
    <property type="entry name" value="DNA_pol_Y-fam_lit_finger_sf"/>
</dbReference>
<dbReference type="EMBL" id="SNTY01000026">
    <property type="protein sequence ID" value="TEU26491.1"/>
    <property type="molecule type" value="Genomic_DNA"/>
</dbReference>
<keyword evidence="4" id="KW-0234">DNA repair</keyword>
<evidence type="ECO:0000313" key="8">
    <source>
        <dbReference type="Proteomes" id="UP000297834"/>
    </source>
</evidence>
<dbReference type="InterPro" id="IPR043502">
    <property type="entry name" value="DNA/RNA_pol_sf"/>
</dbReference>
<dbReference type="Gene3D" id="3.30.1490.100">
    <property type="entry name" value="DNA polymerase, Y-family, little finger domain"/>
    <property type="match status" value="1"/>
</dbReference>
<evidence type="ECO:0000256" key="4">
    <source>
        <dbReference type="ARBA" id="ARBA00023204"/>
    </source>
</evidence>
<protein>
    <submittedName>
        <fullName evidence="7">Y-family DNA polymerase</fullName>
    </submittedName>
</protein>
<proteinExistence type="inferred from homology"/>
<name>A0A4Y7XC26_9GAMM</name>
<dbReference type="SUPFAM" id="SSF100879">
    <property type="entry name" value="Lesion bypass DNA polymerase (Y-family), little finger domain"/>
    <property type="match status" value="1"/>
</dbReference>
<evidence type="ECO:0000256" key="3">
    <source>
        <dbReference type="ARBA" id="ARBA00023199"/>
    </source>
</evidence>
<dbReference type="AlphaFoldDB" id="A0A4Y7XC26"/>
<dbReference type="GO" id="GO:0009432">
    <property type="term" value="P:SOS response"/>
    <property type="evidence" value="ECO:0007669"/>
    <property type="project" value="UniProtKB-KW"/>
</dbReference>
<organism evidence="7 8">
    <name type="scientific">Alkanindiges illinoisensis</name>
    <dbReference type="NCBI Taxonomy" id="197183"/>
    <lineage>
        <taxon>Bacteria</taxon>
        <taxon>Pseudomonadati</taxon>
        <taxon>Pseudomonadota</taxon>
        <taxon>Gammaproteobacteria</taxon>
        <taxon>Moraxellales</taxon>
        <taxon>Moraxellaceae</taxon>
        <taxon>Alkanindiges</taxon>
    </lineage>
</organism>
<dbReference type="Pfam" id="PF00817">
    <property type="entry name" value="IMS"/>
    <property type="match status" value="1"/>
</dbReference>
<keyword evidence="8" id="KW-1185">Reference proteome</keyword>
<comment type="caution">
    <text evidence="7">The sequence shown here is derived from an EMBL/GenBank/DDBJ whole genome shotgun (WGS) entry which is preliminary data.</text>
</comment>
<dbReference type="GO" id="GO:0005829">
    <property type="term" value="C:cytosol"/>
    <property type="evidence" value="ECO:0007669"/>
    <property type="project" value="TreeGrafter"/>
</dbReference>
<dbReference type="OrthoDB" id="9808813at2"/>
<dbReference type="PANTHER" id="PTHR11076">
    <property type="entry name" value="DNA REPAIR POLYMERASE UMUC / TRANSFERASE FAMILY MEMBER"/>
    <property type="match status" value="1"/>
</dbReference>
<evidence type="ECO:0000259" key="6">
    <source>
        <dbReference type="PROSITE" id="PS50173"/>
    </source>
</evidence>
<evidence type="ECO:0000256" key="1">
    <source>
        <dbReference type="ARBA" id="ARBA00010945"/>
    </source>
</evidence>
<dbReference type="GO" id="GO:0042276">
    <property type="term" value="P:error-prone translesion synthesis"/>
    <property type="evidence" value="ECO:0007669"/>
    <property type="project" value="TreeGrafter"/>
</dbReference>
<dbReference type="GO" id="GO:0006281">
    <property type="term" value="P:DNA repair"/>
    <property type="evidence" value="ECO:0007669"/>
    <property type="project" value="UniProtKB-KW"/>
</dbReference>
<dbReference type="Pfam" id="PF13438">
    <property type="entry name" value="DUF4113"/>
    <property type="match status" value="1"/>
</dbReference>
<dbReference type="Gene3D" id="3.30.70.270">
    <property type="match status" value="1"/>
</dbReference>
<dbReference type="CDD" id="cd01700">
    <property type="entry name" value="PolY_Pol_V_umuC"/>
    <property type="match status" value="1"/>
</dbReference>
<evidence type="ECO:0000256" key="5">
    <source>
        <dbReference type="ARBA" id="ARBA00023236"/>
    </source>
</evidence>
<dbReference type="RefSeq" id="WP_134244460.1">
    <property type="nucleotide sequence ID" value="NZ_SNTY01000026.1"/>
</dbReference>
<dbReference type="InterPro" id="IPR043128">
    <property type="entry name" value="Rev_trsase/Diguanyl_cyclase"/>
</dbReference>
<dbReference type="Gene3D" id="3.40.1170.60">
    <property type="match status" value="1"/>
</dbReference>
<dbReference type="Gene3D" id="1.10.150.20">
    <property type="entry name" value="5' to 3' exonuclease, C-terminal subdomain"/>
    <property type="match status" value="1"/>
</dbReference>
<dbReference type="Proteomes" id="UP000297834">
    <property type="component" value="Unassembled WGS sequence"/>
</dbReference>
<dbReference type="STRING" id="1120977.GCA_000619845_02900"/>
<keyword evidence="2" id="KW-0227">DNA damage</keyword>
<dbReference type="InterPro" id="IPR001126">
    <property type="entry name" value="UmuC"/>
</dbReference>
<evidence type="ECO:0000256" key="2">
    <source>
        <dbReference type="ARBA" id="ARBA00022763"/>
    </source>
</evidence>
<dbReference type="PROSITE" id="PS50173">
    <property type="entry name" value="UMUC"/>
    <property type="match status" value="1"/>
</dbReference>
<comment type="similarity">
    <text evidence="1">Belongs to the DNA polymerase type-Y family.</text>
</comment>
<dbReference type="InterPro" id="IPR017961">
    <property type="entry name" value="DNA_pol_Y-fam_little_finger"/>
</dbReference>
<dbReference type="GO" id="GO:0003684">
    <property type="term" value="F:damaged DNA binding"/>
    <property type="evidence" value="ECO:0007669"/>
    <property type="project" value="InterPro"/>
</dbReference>
<keyword evidence="5" id="KW-0742">SOS response</keyword>
<gene>
    <name evidence="7" type="ORF">E2B99_08110</name>
</gene>
<feature type="domain" description="UmuC" evidence="6">
    <location>
        <begin position="8"/>
        <end position="197"/>
    </location>
</feature>
<dbReference type="InterPro" id="IPR025188">
    <property type="entry name" value="DUF4113"/>
</dbReference>
<evidence type="ECO:0000313" key="7">
    <source>
        <dbReference type="EMBL" id="TEU26491.1"/>
    </source>
</evidence>
<reference evidence="7 8" key="1">
    <citation type="submission" date="2019-03" db="EMBL/GenBank/DDBJ databases">
        <title>Alkanindiges illinoisensis: a potential pathogenic isolated from ascites of a gastric cancer patient with abdominal metastasis.</title>
        <authorList>
            <person name="Hu X."/>
            <person name="Yang B."/>
            <person name="Yan X."/>
            <person name="Lin L."/>
            <person name="Zhao H."/>
            <person name="Zhou F."/>
            <person name="Su B."/>
            <person name="Chen J."/>
            <person name="Rui Y."/>
            <person name="Wang Q."/>
            <person name="Zheng L."/>
        </authorList>
    </citation>
    <scope>NUCLEOTIDE SEQUENCE [LARGE SCALE GENOMIC DNA]</scope>
    <source>
        <strain evidence="7 8">NFYY 23406</strain>
    </source>
</reference>
<dbReference type="Pfam" id="PF11799">
    <property type="entry name" value="IMS_C"/>
    <property type="match status" value="1"/>
</dbReference>